<gene>
    <name evidence="3" type="ORF">ACFFVF_07220</name>
</gene>
<keyword evidence="2" id="KW-0472">Membrane</keyword>
<comment type="caution">
    <text evidence="3">The sequence shown here is derived from an EMBL/GenBank/DDBJ whole genome shotgun (WGS) entry which is preliminary data.</text>
</comment>
<dbReference type="Proteomes" id="UP001589607">
    <property type="component" value="Unassembled WGS sequence"/>
</dbReference>
<protein>
    <recommendedName>
        <fullName evidence="5">Glycine zipper family protein</fullName>
    </recommendedName>
</protein>
<evidence type="ECO:0000313" key="3">
    <source>
        <dbReference type="EMBL" id="MFB9096301.1"/>
    </source>
</evidence>
<reference evidence="3 4" key="1">
    <citation type="submission" date="2024-09" db="EMBL/GenBank/DDBJ databases">
        <authorList>
            <person name="Sun Q."/>
            <person name="Mori K."/>
        </authorList>
    </citation>
    <scope>NUCLEOTIDE SEQUENCE [LARGE SCALE GENOMIC DNA]</scope>
    <source>
        <strain evidence="3 4">CECT 7955</strain>
    </source>
</reference>
<keyword evidence="4" id="KW-1185">Reference proteome</keyword>
<dbReference type="RefSeq" id="WP_236455403.1">
    <property type="nucleotide sequence ID" value="NZ_CBCSGE010000022.1"/>
</dbReference>
<feature type="coiled-coil region" evidence="1">
    <location>
        <begin position="39"/>
        <end position="66"/>
    </location>
</feature>
<dbReference type="EMBL" id="JBHMEY010000015">
    <property type="protein sequence ID" value="MFB9096301.1"/>
    <property type="molecule type" value="Genomic_DNA"/>
</dbReference>
<name>A0ABV5GMT6_9FLAO</name>
<feature type="transmembrane region" description="Helical" evidence="2">
    <location>
        <begin position="121"/>
        <end position="139"/>
    </location>
</feature>
<proteinExistence type="predicted"/>
<sequence>MKIQEAQDFFESLKIKTNNTTEIKVYENFLYILKKLKTREFTKDEIKDIEKELENLNLKSNPLNRKKYFKKAQIKFENYLKDKFSLITKNHYTKIGVGLGSSFGILFGIIFLSSLERSMGIAIGLSIGMLIGIIIGINMDTKALKAGKTI</sequence>
<accession>A0ABV5GMT6</accession>
<evidence type="ECO:0000256" key="1">
    <source>
        <dbReference type="SAM" id="Coils"/>
    </source>
</evidence>
<keyword evidence="1" id="KW-0175">Coiled coil</keyword>
<evidence type="ECO:0008006" key="5">
    <source>
        <dbReference type="Google" id="ProtNLM"/>
    </source>
</evidence>
<organism evidence="3 4">
    <name type="scientific">Flavobacterium jumunjinense</name>
    <dbReference type="NCBI Taxonomy" id="998845"/>
    <lineage>
        <taxon>Bacteria</taxon>
        <taxon>Pseudomonadati</taxon>
        <taxon>Bacteroidota</taxon>
        <taxon>Flavobacteriia</taxon>
        <taxon>Flavobacteriales</taxon>
        <taxon>Flavobacteriaceae</taxon>
        <taxon>Flavobacterium</taxon>
    </lineage>
</organism>
<evidence type="ECO:0000313" key="4">
    <source>
        <dbReference type="Proteomes" id="UP001589607"/>
    </source>
</evidence>
<evidence type="ECO:0000256" key="2">
    <source>
        <dbReference type="SAM" id="Phobius"/>
    </source>
</evidence>
<feature type="transmembrane region" description="Helical" evidence="2">
    <location>
        <begin position="95"/>
        <end position="115"/>
    </location>
</feature>
<keyword evidence="2" id="KW-1133">Transmembrane helix</keyword>
<keyword evidence="2" id="KW-0812">Transmembrane</keyword>